<evidence type="ECO:0000313" key="7">
    <source>
        <dbReference type="Proteomes" id="UP001187221"/>
    </source>
</evidence>
<dbReference type="InterPro" id="IPR003593">
    <property type="entry name" value="AAA+_ATPase"/>
</dbReference>
<dbReference type="RefSeq" id="WP_317974525.1">
    <property type="nucleotide sequence ID" value="NZ_BTFW01000001.1"/>
</dbReference>
<dbReference type="Pfam" id="PF00005">
    <property type="entry name" value="ABC_tran"/>
    <property type="match status" value="1"/>
</dbReference>
<dbReference type="EMBL" id="BTFW01000001">
    <property type="protein sequence ID" value="GMM60759.1"/>
    <property type="molecule type" value="Genomic_DNA"/>
</dbReference>
<keyword evidence="3 6" id="KW-0067">ATP-binding</keyword>
<dbReference type="PANTHER" id="PTHR43023">
    <property type="entry name" value="PROTEIN TRIGALACTOSYLDIACYLGLYCEROL 3, CHLOROPLASTIC"/>
    <property type="match status" value="1"/>
</dbReference>
<feature type="domain" description="ABC transporter" evidence="5">
    <location>
        <begin position="47"/>
        <end position="285"/>
    </location>
</feature>
<evidence type="ECO:0000256" key="3">
    <source>
        <dbReference type="ARBA" id="ARBA00022840"/>
    </source>
</evidence>
<feature type="region of interest" description="Disordered" evidence="4">
    <location>
        <begin position="289"/>
        <end position="313"/>
    </location>
</feature>
<reference evidence="6 7" key="1">
    <citation type="submission" date="2023-06" db="EMBL/GenBank/DDBJ databases">
        <title>Draft genome sequence of Novosphingobium sp. strain IK01.</title>
        <authorList>
            <person name="Hatamoto M."/>
            <person name="Ikarashi T."/>
            <person name="Yamaguchi T."/>
        </authorList>
    </citation>
    <scope>NUCLEOTIDE SEQUENCE [LARGE SCALE GENOMIC DNA]</scope>
    <source>
        <strain evidence="6 7">IK01</strain>
    </source>
</reference>
<feature type="region of interest" description="Disordered" evidence="4">
    <location>
        <begin position="1"/>
        <end position="37"/>
    </location>
</feature>
<feature type="compositionally biased region" description="Low complexity" evidence="4">
    <location>
        <begin position="14"/>
        <end position="37"/>
    </location>
</feature>
<evidence type="ECO:0000256" key="4">
    <source>
        <dbReference type="SAM" id="MobiDB-lite"/>
    </source>
</evidence>
<comment type="caution">
    <text evidence="6">The sequence shown here is derived from an EMBL/GenBank/DDBJ whole genome shotgun (WGS) entry which is preliminary data.</text>
</comment>
<dbReference type="InterPro" id="IPR027417">
    <property type="entry name" value="P-loop_NTPase"/>
</dbReference>
<dbReference type="SUPFAM" id="SSF52540">
    <property type="entry name" value="P-loop containing nucleoside triphosphate hydrolases"/>
    <property type="match status" value="1"/>
</dbReference>
<keyword evidence="2" id="KW-0547">Nucleotide-binding</keyword>
<evidence type="ECO:0000259" key="5">
    <source>
        <dbReference type="PROSITE" id="PS50893"/>
    </source>
</evidence>
<sequence>MSAMDDTQAPPPEAQAEAAVASAPEPAQLQPAQLQPAQLQPDAQFPIRVRGLVNRFGSNTIHEYLDLDVRRGEILGVVGGSGTGKSVLMRSIIGLQIPEEGSIEVLGRSITDARDDADIDIRSRWGVLFQGGALFSTLTVGENVEVPLREFYPEITDDLRGEIARYKVLLSGLPANATNKYPSELSGGMKKRAGLARALSLDPELLFLDEPTAGLDPIGAAAFDTLIADLQATLGLTVFLITHDLDTLYAICDRVAVLADRKVIAVGTIPELLATDHPWIQEYFNGPRGRAAKDAQDRDADRTGPSGTTGKQD</sequence>
<accession>A0ABQ6P673</accession>
<dbReference type="InterPro" id="IPR017871">
    <property type="entry name" value="ABC_transporter-like_CS"/>
</dbReference>
<keyword evidence="7" id="KW-1185">Reference proteome</keyword>
<dbReference type="Gene3D" id="3.40.50.300">
    <property type="entry name" value="P-loop containing nucleotide triphosphate hydrolases"/>
    <property type="match status" value="1"/>
</dbReference>
<name>A0ABQ6P673_9SPHN</name>
<proteinExistence type="predicted"/>
<evidence type="ECO:0000256" key="1">
    <source>
        <dbReference type="ARBA" id="ARBA00022448"/>
    </source>
</evidence>
<dbReference type="PANTHER" id="PTHR43023:SF3">
    <property type="entry name" value="PROTEIN TRIGALACTOSYLDIACYLGLYCEROL 3, CHLOROPLASTIC"/>
    <property type="match status" value="1"/>
</dbReference>
<gene>
    <name evidence="6" type="ORF">NUTIK01_15360</name>
</gene>
<organism evidence="6 7">
    <name type="scientific">Novosphingobium pituita</name>
    <dbReference type="NCBI Taxonomy" id="3056842"/>
    <lineage>
        <taxon>Bacteria</taxon>
        <taxon>Pseudomonadati</taxon>
        <taxon>Pseudomonadota</taxon>
        <taxon>Alphaproteobacteria</taxon>
        <taxon>Sphingomonadales</taxon>
        <taxon>Sphingomonadaceae</taxon>
        <taxon>Novosphingobium</taxon>
    </lineage>
</organism>
<feature type="compositionally biased region" description="Basic and acidic residues" evidence="4">
    <location>
        <begin position="291"/>
        <end position="302"/>
    </location>
</feature>
<keyword evidence="1" id="KW-0813">Transport</keyword>
<dbReference type="Proteomes" id="UP001187221">
    <property type="component" value="Unassembled WGS sequence"/>
</dbReference>
<dbReference type="InterPro" id="IPR003439">
    <property type="entry name" value="ABC_transporter-like_ATP-bd"/>
</dbReference>
<evidence type="ECO:0000313" key="6">
    <source>
        <dbReference type="EMBL" id="GMM60759.1"/>
    </source>
</evidence>
<dbReference type="PROSITE" id="PS00211">
    <property type="entry name" value="ABC_TRANSPORTER_1"/>
    <property type="match status" value="1"/>
</dbReference>
<dbReference type="GO" id="GO:0005524">
    <property type="term" value="F:ATP binding"/>
    <property type="evidence" value="ECO:0007669"/>
    <property type="project" value="UniProtKB-KW"/>
</dbReference>
<dbReference type="PROSITE" id="PS50893">
    <property type="entry name" value="ABC_TRANSPORTER_2"/>
    <property type="match status" value="1"/>
</dbReference>
<protein>
    <submittedName>
        <fullName evidence="6">ABC transporter ATP-binding protein</fullName>
    </submittedName>
</protein>
<dbReference type="SMART" id="SM00382">
    <property type="entry name" value="AAA"/>
    <property type="match status" value="1"/>
</dbReference>
<evidence type="ECO:0000256" key="2">
    <source>
        <dbReference type="ARBA" id="ARBA00022741"/>
    </source>
</evidence>